<dbReference type="RefSeq" id="WP_049703464.1">
    <property type="nucleotide sequence ID" value="NZ_AP031409.1"/>
</dbReference>
<accession>A0A415I0G4</accession>
<reference evidence="1" key="2">
    <citation type="submission" date="2023-08" db="EMBL/GenBank/DDBJ databases">
        <title>Mucin Metabolism Genes Underlie the Key Renovations of Bacteroides xylanisolvens Genomes in Captive Great Apes.</title>
        <authorList>
            <person name="Nishida A.H."/>
        </authorList>
    </citation>
    <scope>NUCLEOTIDE SEQUENCE</scope>
    <source>
        <strain evidence="1">P13.H9</strain>
    </source>
</reference>
<gene>
    <name evidence="2" type="ORF">DW042_02390</name>
    <name evidence="1" type="ORF">LD004_10335</name>
</gene>
<organism evidence="2 3">
    <name type="scientific">Bacteroides xylanisolvens</name>
    <dbReference type="NCBI Taxonomy" id="371601"/>
    <lineage>
        <taxon>Bacteria</taxon>
        <taxon>Pseudomonadati</taxon>
        <taxon>Bacteroidota</taxon>
        <taxon>Bacteroidia</taxon>
        <taxon>Bacteroidales</taxon>
        <taxon>Bacteroidaceae</taxon>
        <taxon>Bacteroides</taxon>
    </lineage>
</organism>
<dbReference type="Proteomes" id="UP000284417">
    <property type="component" value="Unassembled WGS sequence"/>
</dbReference>
<dbReference type="PROSITE" id="PS51257">
    <property type="entry name" value="PROKAR_LIPOPROTEIN"/>
    <property type="match status" value="1"/>
</dbReference>
<evidence type="ECO:0000313" key="1">
    <source>
        <dbReference type="EMBL" id="MCA4704016.1"/>
    </source>
</evidence>
<dbReference type="EMBL" id="JAIWYE010000019">
    <property type="protein sequence ID" value="MCA4704016.1"/>
    <property type="molecule type" value="Genomic_DNA"/>
</dbReference>
<dbReference type="Pfam" id="PF16272">
    <property type="entry name" value="DUF4925"/>
    <property type="match status" value="2"/>
</dbReference>
<reference evidence="2 3" key="1">
    <citation type="submission" date="2018-08" db="EMBL/GenBank/DDBJ databases">
        <title>A genome reference for cultivated species of the human gut microbiota.</title>
        <authorList>
            <person name="Zou Y."/>
            <person name="Xue W."/>
            <person name="Luo G."/>
        </authorList>
    </citation>
    <scope>NUCLEOTIDE SEQUENCE [LARGE SCALE GENOMIC DNA]</scope>
    <source>
        <strain evidence="2 3">AF39-6AC</strain>
    </source>
</reference>
<protein>
    <submittedName>
        <fullName evidence="2">DUF4925 domain-containing protein</fullName>
    </submittedName>
</protein>
<proteinExistence type="predicted"/>
<comment type="caution">
    <text evidence="2">The sequence shown here is derived from an EMBL/GenBank/DDBJ whole genome shotgun (WGS) entry which is preliminary data.</text>
</comment>
<dbReference type="AlphaFoldDB" id="A0A415I0G4"/>
<sequence>MRNLRKLFCIACTVFFFTACEETYNDKLFWPGEISQEYGSYIKPYTLDLTYSGEKLIGKTVSFKTEDSETGTLTLNDVIPGEASTPINGIKLYENEEKGNYTFSGTNITMGGATVKYSGSITPKAMKLDINTQISDKAKLAATYELNTYVWNPEDYSTVGGYFNEIIIKEGEEDNLGFFSIIVQLLPPILNQVLPQVLQDITLAPDGNIIANYSSDPLDMDEIMDMISTEEMVTKIKSRKYQPSPKGLAFWSKTGNKLLVKLNLPAIITEVAKNSNQNIEPQLIAGITDAILKSDPLKLKSMLSIINSLLNNKMLGYLVNTDNVTFLSLFDCIKNGIPLNAIQSEDKHIYLYLDYQTLTPIINVLSGVKISLGEGEPLELSLLFDGWKFLQTFNVGLNIVPITE</sequence>
<dbReference type="EMBL" id="QROC01000003">
    <property type="protein sequence ID" value="RHL01113.1"/>
    <property type="molecule type" value="Genomic_DNA"/>
</dbReference>
<evidence type="ECO:0000313" key="3">
    <source>
        <dbReference type="Proteomes" id="UP000284417"/>
    </source>
</evidence>
<dbReference type="InterPro" id="IPR032573">
    <property type="entry name" value="DUF4925"/>
</dbReference>
<evidence type="ECO:0000313" key="2">
    <source>
        <dbReference type="EMBL" id="RHL01113.1"/>
    </source>
</evidence>
<name>A0A415I0G4_9BACE</name>
<dbReference type="Proteomes" id="UP001198461">
    <property type="component" value="Unassembled WGS sequence"/>
</dbReference>